<evidence type="ECO:0000313" key="2">
    <source>
        <dbReference type="EMBL" id="SFN26866.1"/>
    </source>
</evidence>
<sequence>MKLVKRLSALAFVGFLGLATTSCLNNDDDNDYSTFGFFPTTKIEVNQDSIMPAGKTTNVHVTYQKTNSCQDFIQFSLLQGSTAFKHNIGVYGKQSNSTSCTEGITLETKTLKFTPKDAGEYTLKFWTGNKEGSTSPKYDSIVLDIKAQ</sequence>
<evidence type="ECO:0000313" key="3">
    <source>
        <dbReference type="Proteomes" id="UP000199149"/>
    </source>
</evidence>
<feature type="chain" id="PRO_5011538668" description="Lipoprotein" evidence="1">
    <location>
        <begin position="26"/>
        <end position="148"/>
    </location>
</feature>
<evidence type="ECO:0000256" key="1">
    <source>
        <dbReference type="SAM" id="SignalP"/>
    </source>
</evidence>
<dbReference type="EMBL" id="FOUZ01000009">
    <property type="protein sequence ID" value="SFN26866.1"/>
    <property type="molecule type" value="Genomic_DNA"/>
</dbReference>
<dbReference type="AlphaFoldDB" id="A0A1I4XMK4"/>
<keyword evidence="1" id="KW-0732">Signal</keyword>
<accession>A0A1I4XMK4</accession>
<dbReference type="RefSeq" id="WP_092908507.1">
    <property type="nucleotide sequence ID" value="NZ_FOUZ01000009.1"/>
</dbReference>
<dbReference type="OrthoDB" id="893802at2"/>
<reference evidence="3" key="1">
    <citation type="submission" date="2016-10" db="EMBL/GenBank/DDBJ databases">
        <authorList>
            <person name="Varghese N."/>
            <person name="Submissions S."/>
        </authorList>
    </citation>
    <scope>NUCLEOTIDE SEQUENCE [LARGE SCALE GENOMIC DNA]</scope>
    <source>
        <strain evidence="3">XJ109</strain>
    </source>
</reference>
<dbReference type="PROSITE" id="PS51257">
    <property type="entry name" value="PROKAR_LIPOPROTEIN"/>
    <property type="match status" value="1"/>
</dbReference>
<name>A0A1I4XMK4_9FLAO</name>
<dbReference type="Proteomes" id="UP000199149">
    <property type="component" value="Unassembled WGS sequence"/>
</dbReference>
<proteinExistence type="predicted"/>
<protein>
    <recommendedName>
        <fullName evidence="4">Lipoprotein</fullName>
    </recommendedName>
</protein>
<keyword evidence="3" id="KW-1185">Reference proteome</keyword>
<feature type="signal peptide" evidence="1">
    <location>
        <begin position="1"/>
        <end position="25"/>
    </location>
</feature>
<dbReference type="STRING" id="684065.SAMN05421738_10983"/>
<evidence type="ECO:0008006" key="4">
    <source>
        <dbReference type="Google" id="ProtNLM"/>
    </source>
</evidence>
<gene>
    <name evidence="2" type="ORF">SAMN05421738_10983</name>
</gene>
<organism evidence="2 3">
    <name type="scientific">Algoriella xinjiangensis</name>
    <dbReference type="NCBI Taxonomy" id="684065"/>
    <lineage>
        <taxon>Bacteria</taxon>
        <taxon>Pseudomonadati</taxon>
        <taxon>Bacteroidota</taxon>
        <taxon>Flavobacteriia</taxon>
        <taxon>Flavobacteriales</taxon>
        <taxon>Weeksellaceae</taxon>
        <taxon>Algoriella</taxon>
    </lineage>
</organism>